<sequence>MTAALIPSEHILSDPIGGDLLQGDDSTSIQDVDGLLLSTGSAGKRPLRLDMIPPPPNASKRNSPMNGGETYISPLSDPLKSSGDQVPSAGTPLSAHHEIQLLREQLDQQSQQTQVALAQVHLLRDQLAAETAARLEAQARTHQLLVHNKELLNHITALVSHLQEQERTQKPLPLGQNVTMMPQIFCDTAAYLQDYQDLDQQLGESKNSGQFVTAPSSPKQRFFSQSSNSSPYSFAFPSPEQQFQAQLLQKLQNLSGYQTSPYSVMSPNIYQTMPSGLYSIYNTFPQMKSYKSSPTARAGSSGDGKTEDPLRNEENFQTPVRLDPPPANKKTYLEPKKPRTRGNSPGDVNIGKSRPQPPTSISIPTEKTAVQATRPLKSPTQSPKAYQNAFASALSSFKTLRKSDNGRKVKANERPNITRSTSEKVSNRSELMDLVQRTAWARQTKYGCVDRKPVTERNWYLKPEQICTPYGYGGDPFKIYLSPSAKVFRWFKLAPSNAHPLSRPESGFVDGDKSQKDGDEDCFKVDGIAYDEEGILEGSQSLLESLGSRKRKKLLKLQLGRMTTF</sequence>
<accession>A0AAN8NZB9</accession>
<protein>
    <submittedName>
        <fullName evidence="2">Uncharacterized protein</fullName>
    </submittedName>
</protein>
<proteinExistence type="predicted"/>
<reference evidence="2 3" key="1">
    <citation type="submission" date="2023-10" db="EMBL/GenBank/DDBJ databases">
        <title>Genomes of two closely related lineages of the louse Polyplax serrata with different host specificities.</title>
        <authorList>
            <person name="Martinu J."/>
            <person name="Tarabai H."/>
            <person name="Stefka J."/>
            <person name="Hypsa V."/>
        </authorList>
    </citation>
    <scope>NUCLEOTIDE SEQUENCE [LARGE SCALE GENOMIC DNA]</scope>
    <source>
        <strain evidence="2">HR10_N</strain>
    </source>
</reference>
<evidence type="ECO:0000313" key="2">
    <source>
        <dbReference type="EMBL" id="KAK6629029.1"/>
    </source>
</evidence>
<dbReference type="GO" id="GO:0050998">
    <property type="term" value="F:nitric-oxide synthase binding"/>
    <property type="evidence" value="ECO:0007669"/>
    <property type="project" value="TreeGrafter"/>
</dbReference>
<feature type="compositionally biased region" description="Basic and acidic residues" evidence="1">
    <location>
        <begin position="304"/>
        <end position="314"/>
    </location>
</feature>
<name>A0AAN8NZB9_POLSC</name>
<gene>
    <name evidence="2" type="ORF">RUM43_002846</name>
</gene>
<organism evidence="2 3">
    <name type="scientific">Polyplax serrata</name>
    <name type="common">Common mouse louse</name>
    <dbReference type="NCBI Taxonomy" id="468196"/>
    <lineage>
        <taxon>Eukaryota</taxon>
        <taxon>Metazoa</taxon>
        <taxon>Ecdysozoa</taxon>
        <taxon>Arthropoda</taxon>
        <taxon>Hexapoda</taxon>
        <taxon>Insecta</taxon>
        <taxon>Pterygota</taxon>
        <taxon>Neoptera</taxon>
        <taxon>Paraneoptera</taxon>
        <taxon>Psocodea</taxon>
        <taxon>Troctomorpha</taxon>
        <taxon>Phthiraptera</taxon>
        <taxon>Anoplura</taxon>
        <taxon>Polyplacidae</taxon>
        <taxon>Polyplax</taxon>
    </lineage>
</organism>
<feature type="region of interest" description="Disordered" evidence="1">
    <location>
        <begin position="206"/>
        <end position="226"/>
    </location>
</feature>
<evidence type="ECO:0000256" key="1">
    <source>
        <dbReference type="SAM" id="MobiDB-lite"/>
    </source>
</evidence>
<dbReference type="PANTHER" id="PTHR11232">
    <property type="entry name" value="PHOSPHOTYROSINE INTERACTION DOMAIN-CONTAINING FAMILY MEMBER"/>
    <property type="match status" value="1"/>
</dbReference>
<feature type="compositionally biased region" description="Polar residues" evidence="1">
    <location>
        <begin position="206"/>
        <end position="219"/>
    </location>
</feature>
<dbReference type="Proteomes" id="UP001372834">
    <property type="component" value="Unassembled WGS sequence"/>
</dbReference>
<dbReference type="PANTHER" id="PTHR11232:SF17">
    <property type="entry name" value="CAPON-LIKE PROTEIN"/>
    <property type="match status" value="1"/>
</dbReference>
<comment type="caution">
    <text evidence="2">The sequence shown here is derived from an EMBL/GenBank/DDBJ whole genome shotgun (WGS) entry which is preliminary data.</text>
</comment>
<dbReference type="AlphaFoldDB" id="A0AAN8NZB9"/>
<feature type="region of interest" description="Disordered" evidence="1">
    <location>
        <begin position="46"/>
        <end position="69"/>
    </location>
</feature>
<dbReference type="EMBL" id="JAWJWE010000036">
    <property type="protein sequence ID" value="KAK6629029.1"/>
    <property type="molecule type" value="Genomic_DNA"/>
</dbReference>
<dbReference type="InterPro" id="IPR051133">
    <property type="entry name" value="Adapter_Engulfment-Domain"/>
</dbReference>
<evidence type="ECO:0000313" key="3">
    <source>
        <dbReference type="Proteomes" id="UP001372834"/>
    </source>
</evidence>
<feature type="region of interest" description="Disordered" evidence="1">
    <location>
        <begin position="290"/>
        <end position="367"/>
    </location>
</feature>